<dbReference type="eggNOG" id="KOG1075">
    <property type="taxonomic scope" value="Eukaryota"/>
</dbReference>
<evidence type="ECO:0000313" key="2">
    <source>
        <dbReference type="RefSeq" id="XP_009770675.1"/>
    </source>
</evidence>
<dbReference type="KEGG" id="nsy:104221332"/>
<dbReference type="InterPro" id="IPR036691">
    <property type="entry name" value="Endo/exonu/phosph_ase_sf"/>
</dbReference>
<dbReference type="RefSeq" id="XP_009770675.1">
    <property type="nucleotide sequence ID" value="XM_009772373.1"/>
</dbReference>
<dbReference type="PANTHER" id="PTHR33710">
    <property type="entry name" value="BNAC02G09200D PROTEIN"/>
    <property type="match status" value="1"/>
</dbReference>
<reference evidence="2" key="2">
    <citation type="submission" date="2025-08" db="UniProtKB">
        <authorList>
            <consortium name="RefSeq"/>
        </authorList>
    </citation>
    <scope>IDENTIFICATION</scope>
    <source>
        <tissue evidence="2">Leaf</tissue>
    </source>
</reference>
<evidence type="ECO:0000313" key="1">
    <source>
        <dbReference type="Proteomes" id="UP000189701"/>
    </source>
</evidence>
<reference evidence="1" key="1">
    <citation type="journal article" date="2013" name="Genome Biol.">
        <title>Reference genomes and transcriptomes of Nicotiana sylvestris and Nicotiana tomentosiformis.</title>
        <authorList>
            <person name="Sierro N."/>
            <person name="Battey J.N."/>
            <person name="Ouadi S."/>
            <person name="Bovet L."/>
            <person name="Goepfert S."/>
            <person name="Bakaher N."/>
            <person name="Peitsch M.C."/>
            <person name="Ivanov N.V."/>
        </authorList>
    </citation>
    <scope>NUCLEOTIDE SEQUENCE [LARGE SCALE GENOMIC DNA]</scope>
</reference>
<dbReference type="Gene3D" id="3.60.10.10">
    <property type="entry name" value="Endonuclease/exonuclease/phosphatase"/>
    <property type="match status" value="1"/>
</dbReference>
<name>A0A1U7W8U9_NICSY</name>
<dbReference type="SUPFAM" id="SSF56219">
    <property type="entry name" value="DNase I-like"/>
    <property type="match status" value="1"/>
</dbReference>
<dbReference type="GeneID" id="104221332"/>
<dbReference type="OrthoDB" id="1305469at2759"/>
<dbReference type="PANTHER" id="PTHR33710:SF35">
    <property type="entry name" value="RNA-DIRECTED DNA POLYMERASE (REVERSE TRANSCRIPTASE)_ RIBONUCLEASE H"/>
    <property type="match status" value="1"/>
</dbReference>
<organism evidence="1 2">
    <name type="scientific">Nicotiana sylvestris</name>
    <name type="common">Wood tobacco</name>
    <name type="synonym">South American tobacco</name>
    <dbReference type="NCBI Taxonomy" id="4096"/>
    <lineage>
        <taxon>Eukaryota</taxon>
        <taxon>Viridiplantae</taxon>
        <taxon>Streptophyta</taxon>
        <taxon>Embryophyta</taxon>
        <taxon>Tracheophyta</taxon>
        <taxon>Spermatophyta</taxon>
        <taxon>Magnoliopsida</taxon>
        <taxon>eudicotyledons</taxon>
        <taxon>Gunneridae</taxon>
        <taxon>Pentapetalae</taxon>
        <taxon>asterids</taxon>
        <taxon>lamiids</taxon>
        <taxon>Solanales</taxon>
        <taxon>Solanaceae</taxon>
        <taxon>Nicotianoideae</taxon>
        <taxon>Nicotianeae</taxon>
        <taxon>Nicotiana</taxon>
    </lineage>
</organism>
<proteinExistence type="predicted"/>
<accession>A0A1U7W8U9</accession>
<gene>
    <name evidence="2" type="primary">LOC104221332</name>
</gene>
<sequence>MVILQEPFLSSDKLEDYRRFLGFDQAVSNKCSKLWCFWNNVLECEIIDNSRQKITLKIKEDEHTYWITAIYARNNVAKRRKLWTKLRSMSNRVNGPWTILGDFKTIMAPEEKKGGTPHTLSKSADFIRCMDDCRMSDLGYTGNPFTWCNGSRGRRRINTRLDRVLINEDWAEKFQTNRVDHHAKSRSDHSLITFKFGNKNPKVIKYFRFLNFWTKQSDYNSLTESTWNKEVQGNDQWILQ</sequence>
<dbReference type="Proteomes" id="UP000189701">
    <property type="component" value="Unplaced"/>
</dbReference>
<keyword evidence="1" id="KW-1185">Reference proteome</keyword>
<dbReference type="STRING" id="4096.A0A1U7W8U9"/>
<protein>
    <submittedName>
        <fullName evidence="2">Uncharacterized protein LOC104221332</fullName>
    </submittedName>
</protein>
<dbReference type="AlphaFoldDB" id="A0A1U7W8U9"/>